<keyword evidence="1 3" id="KW-0732">Signal</keyword>
<sequence>MRHFAPILWLIIYEWFYSLGALCYNGPEYLIVGNLKGVSVYYPDSHDSDVDTPVVIALHGYKMTGVQIVGPAPCHGGPDAPDGEGTSHTGLDLLGVMDELGFVLVAPTGRRDCWNHTYFASAYPYSTACCACPQQGTECRRRCGFDMDGVRNGEDTDAQDVAGIIQHLKVQMAVDASRTYAIGFSVGAVLAHRLACEHSSIFAAVIAISGGLQTAHCAPSEPVSILQMHGTADPVVDYDITVAKTLAAWSANNGCSKPEGPLRFSHTQYRSTVPCHDTPIIYADEWKADNCPRHGEVVHWRFLGGEHKMRYDDVATGMVEFLFSHSKTSSTDDGNKNALDRTWIMVGTISLCLAAMGSAFYSCKRHTVESKNTPKEIVYRFDDIFE</sequence>
<evidence type="ECO:0000256" key="1">
    <source>
        <dbReference type="ARBA" id="ARBA00022729"/>
    </source>
</evidence>
<dbReference type="Pfam" id="PF02230">
    <property type="entry name" value="Abhydrolase_2"/>
    <property type="match status" value="1"/>
</dbReference>
<name>A0AAE0EZK5_9CHLO</name>
<reference evidence="5 6" key="1">
    <citation type="journal article" date="2015" name="Genome Biol. Evol.">
        <title>Comparative Genomics of a Bacterivorous Green Alga Reveals Evolutionary Causalities and Consequences of Phago-Mixotrophic Mode of Nutrition.</title>
        <authorList>
            <person name="Burns J.A."/>
            <person name="Paasch A."/>
            <person name="Narechania A."/>
            <person name="Kim E."/>
        </authorList>
    </citation>
    <scope>NUCLEOTIDE SEQUENCE [LARGE SCALE GENOMIC DNA]</scope>
    <source>
        <strain evidence="5 6">PLY_AMNH</strain>
    </source>
</reference>
<dbReference type="InterPro" id="IPR050955">
    <property type="entry name" value="Plant_Biomass_Hydrol_Est"/>
</dbReference>
<feature type="domain" description="Phospholipase/carboxylesterase/thioesterase" evidence="4">
    <location>
        <begin position="162"/>
        <end position="244"/>
    </location>
</feature>
<feature type="chain" id="PRO_5042212996" description="Phospholipase/carboxylesterase/thioesterase domain-containing protein" evidence="3">
    <location>
        <begin position="21"/>
        <end position="386"/>
    </location>
</feature>
<evidence type="ECO:0000313" key="5">
    <source>
        <dbReference type="EMBL" id="KAK3246621.1"/>
    </source>
</evidence>
<protein>
    <recommendedName>
        <fullName evidence="4">Phospholipase/carboxylesterase/thioesterase domain-containing protein</fullName>
    </recommendedName>
</protein>
<dbReference type="PANTHER" id="PTHR43037:SF5">
    <property type="entry name" value="FERULOYL ESTERASE"/>
    <property type="match status" value="1"/>
</dbReference>
<evidence type="ECO:0000256" key="3">
    <source>
        <dbReference type="SAM" id="SignalP"/>
    </source>
</evidence>
<keyword evidence="6" id="KW-1185">Reference proteome</keyword>
<evidence type="ECO:0000259" key="4">
    <source>
        <dbReference type="Pfam" id="PF02230"/>
    </source>
</evidence>
<accession>A0AAE0EZK5</accession>
<gene>
    <name evidence="5" type="ORF">CYMTET_43848</name>
</gene>
<dbReference type="Proteomes" id="UP001190700">
    <property type="component" value="Unassembled WGS sequence"/>
</dbReference>
<evidence type="ECO:0000256" key="2">
    <source>
        <dbReference type="ARBA" id="ARBA00022801"/>
    </source>
</evidence>
<comment type="caution">
    <text evidence="5">The sequence shown here is derived from an EMBL/GenBank/DDBJ whole genome shotgun (WGS) entry which is preliminary data.</text>
</comment>
<dbReference type="InterPro" id="IPR003140">
    <property type="entry name" value="PLipase/COase/thioEstase"/>
</dbReference>
<feature type="signal peptide" evidence="3">
    <location>
        <begin position="1"/>
        <end position="20"/>
    </location>
</feature>
<dbReference type="InterPro" id="IPR029058">
    <property type="entry name" value="AB_hydrolase_fold"/>
</dbReference>
<dbReference type="GO" id="GO:0016787">
    <property type="term" value="F:hydrolase activity"/>
    <property type="evidence" value="ECO:0007669"/>
    <property type="project" value="UniProtKB-KW"/>
</dbReference>
<proteinExistence type="predicted"/>
<dbReference type="EMBL" id="LGRX02029634">
    <property type="protein sequence ID" value="KAK3246621.1"/>
    <property type="molecule type" value="Genomic_DNA"/>
</dbReference>
<evidence type="ECO:0000313" key="6">
    <source>
        <dbReference type="Proteomes" id="UP001190700"/>
    </source>
</evidence>
<dbReference type="SUPFAM" id="SSF53474">
    <property type="entry name" value="alpha/beta-Hydrolases"/>
    <property type="match status" value="1"/>
</dbReference>
<dbReference type="Gene3D" id="3.40.50.1820">
    <property type="entry name" value="alpha/beta hydrolase"/>
    <property type="match status" value="1"/>
</dbReference>
<dbReference type="AlphaFoldDB" id="A0AAE0EZK5"/>
<organism evidence="5 6">
    <name type="scientific">Cymbomonas tetramitiformis</name>
    <dbReference type="NCBI Taxonomy" id="36881"/>
    <lineage>
        <taxon>Eukaryota</taxon>
        <taxon>Viridiplantae</taxon>
        <taxon>Chlorophyta</taxon>
        <taxon>Pyramimonadophyceae</taxon>
        <taxon>Pyramimonadales</taxon>
        <taxon>Pyramimonadaceae</taxon>
        <taxon>Cymbomonas</taxon>
    </lineage>
</organism>
<dbReference type="PANTHER" id="PTHR43037">
    <property type="entry name" value="UNNAMED PRODUCT-RELATED"/>
    <property type="match status" value="1"/>
</dbReference>
<keyword evidence="2" id="KW-0378">Hydrolase</keyword>